<sequence length="367" mass="41570">MELFEIAQIVDSTTSDLKALGDSLDLAQKEAKIKELESEMVEDGFWDDHRHSSQHIQKLNQLKKVVETHHDLRERLMSCSDSILLLKEESDEEFQTSLEAEVKEIQKEMESFSVLVLLSHDYDQKNAIVEIHPGAGGTESQDFAEMLYRMYTRWAQDHGFKISVLNYLDGDEAGLKSVSFSVSGMFAYGYLKAEKGVHRLVRISPFDSSGRRHTSFASVDVAPEFDDSIEITILPEDIDVDTMRATGAGGQHVNKTDSAVRITHKKTGIVVTCQAGRSQLQNREEALMMLKSKLYQREIEEKQAQLAAIKGEHKLIEWGSQIRSYVAHPYTMVKDHRTKFETSQYGDVLDGDIDDFIEAFLKMNVGV</sequence>
<dbReference type="HAMAP" id="MF_00094">
    <property type="entry name" value="Rel_fac_2"/>
    <property type="match status" value="1"/>
</dbReference>
<dbReference type="InterPro" id="IPR000352">
    <property type="entry name" value="Pep_chain_release_fac_I"/>
</dbReference>
<dbReference type="PROSITE" id="PS00745">
    <property type="entry name" value="RF_PROK_I"/>
    <property type="match status" value="1"/>
</dbReference>
<dbReference type="SMART" id="SM00937">
    <property type="entry name" value="PCRF"/>
    <property type="match status" value="1"/>
</dbReference>
<keyword evidence="3 5" id="KW-0488">Methylation</keyword>
<keyword evidence="9" id="KW-1185">Reference proteome</keyword>
<evidence type="ECO:0000256" key="2">
    <source>
        <dbReference type="ARBA" id="ARBA00010835"/>
    </source>
</evidence>
<comment type="subcellular location">
    <subcellularLocation>
        <location evidence="5">Cytoplasm</location>
    </subcellularLocation>
</comment>
<evidence type="ECO:0000256" key="1">
    <source>
        <dbReference type="ARBA" id="ARBA00002613"/>
    </source>
</evidence>
<keyword evidence="5" id="KW-0963">Cytoplasm</keyword>
<dbReference type="GO" id="GO:0016149">
    <property type="term" value="F:translation release factor activity, codon specific"/>
    <property type="evidence" value="ECO:0007669"/>
    <property type="project" value="UniProtKB-UniRule"/>
</dbReference>
<dbReference type="KEGG" id="eri:EEI45_02410"/>
<evidence type="ECO:0000313" key="9">
    <source>
        <dbReference type="Proteomes" id="UP000278804"/>
    </source>
</evidence>
<proteinExistence type="inferred from homology"/>
<evidence type="ECO:0000256" key="3">
    <source>
        <dbReference type="ARBA" id="ARBA00022481"/>
    </source>
</evidence>
<dbReference type="Proteomes" id="UP000278804">
    <property type="component" value="Chromosome"/>
</dbReference>
<dbReference type="EMBL" id="CP034234">
    <property type="protein sequence ID" value="AZK43793.1"/>
    <property type="molecule type" value="Genomic_DNA"/>
</dbReference>
<dbReference type="SUPFAM" id="SSF75620">
    <property type="entry name" value="Release factor"/>
    <property type="match status" value="1"/>
</dbReference>
<dbReference type="NCBIfam" id="TIGR00020">
    <property type="entry name" value="prfB"/>
    <property type="match status" value="1"/>
</dbReference>
<organism evidence="8 9">
    <name type="scientific">Erysipelothrix piscisicarius</name>
    <dbReference type="NCBI Taxonomy" id="2485784"/>
    <lineage>
        <taxon>Bacteria</taxon>
        <taxon>Bacillati</taxon>
        <taxon>Bacillota</taxon>
        <taxon>Erysipelotrichia</taxon>
        <taxon>Erysipelotrichales</taxon>
        <taxon>Erysipelotrichaceae</taxon>
        <taxon>Erysipelothrix</taxon>
    </lineage>
</organism>
<dbReference type="PANTHER" id="PTHR43116:SF3">
    <property type="entry name" value="CLASS I PEPTIDE CHAIN RELEASE FACTOR"/>
    <property type="match status" value="1"/>
</dbReference>
<evidence type="ECO:0000313" key="8">
    <source>
        <dbReference type="EMBL" id="AZK43793.1"/>
    </source>
</evidence>
<reference evidence="8 9" key="1">
    <citation type="journal article" date="2020" name="Int. J. Syst. Evol. Microbiol.">
        <title>Description of Erysipelothrix piscisicarius sp. nov., an emergent fish pathogen, and assessment of virulence using a tiger barb (Puntigrus tetrazona) infection model.</title>
        <authorList>
            <person name="Pomaranski E.K."/>
            <person name="Griffin M.J."/>
            <person name="Camus A.C."/>
            <person name="Armwood A.R."/>
            <person name="Shelley J."/>
            <person name="Waldbieser G.C."/>
            <person name="LaFrentz B.R."/>
            <person name="Garcia J.C."/>
            <person name="Yanong R."/>
            <person name="Soto E."/>
        </authorList>
    </citation>
    <scope>NUCLEOTIDE SEQUENCE [LARGE SCALE GENOMIC DNA]</scope>
    <source>
        <strain evidence="8 9">15TAL0474</strain>
    </source>
</reference>
<comment type="similarity">
    <text evidence="2 5">Belongs to the prokaryotic/mitochondrial release factor family.</text>
</comment>
<dbReference type="InterPro" id="IPR005139">
    <property type="entry name" value="PCRF"/>
</dbReference>
<evidence type="ECO:0000256" key="5">
    <source>
        <dbReference type="HAMAP-Rule" id="MF_00094"/>
    </source>
</evidence>
<evidence type="ECO:0000259" key="7">
    <source>
        <dbReference type="PROSITE" id="PS00745"/>
    </source>
</evidence>
<dbReference type="AlphaFoldDB" id="A0A3S5HK56"/>
<comment type="PTM">
    <text evidence="5">Methylated by PrmC. Methylation increases the termination efficiency of RF2.</text>
</comment>
<feature type="domain" description="Prokaryotic-type class I peptide chain release factors" evidence="7">
    <location>
        <begin position="244"/>
        <end position="260"/>
    </location>
</feature>
<dbReference type="Pfam" id="PF00472">
    <property type="entry name" value="RF-1"/>
    <property type="match status" value="1"/>
</dbReference>
<gene>
    <name evidence="5" type="primary">prfB</name>
    <name evidence="8" type="ORF">EEI45_02410</name>
</gene>
<dbReference type="FunFam" id="3.30.160.20:FF:000004">
    <property type="entry name" value="Peptide chain release factor 1"/>
    <property type="match status" value="1"/>
</dbReference>
<dbReference type="Gene3D" id="1.20.58.410">
    <property type="entry name" value="Release factor"/>
    <property type="match status" value="1"/>
</dbReference>
<dbReference type="Pfam" id="PF03462">
    <property type="entry name" value="PCRF"/>
    <property type="match status" value="1"/>
</dbReference>
<keyword evidence="4 5" id="KW-0648">Protein biosynthesis</keyword>
<dbReference type="InterPro" id="IPR004374">
    <property type="entry name" value="PrfB"/>
</dbReference>
<dbReference type="InterPro" id="IPR045853">
    <property type="entry name" value="Pep_chain_release_fac_I_sf"/>
</dbReference>
<comment type="function">
    <text evidence="1 5">Peptide chain release factor 2 directs the termination of translation in response to the peptide chain termination codons UGA and UAA.</text>
</comment>
<accession>A0A3S5HK56</accession>
<dbReference type="Gene3D" id="3.30.70.1660">
    <property type="match status" value="1"/>
</dbReference>
<feature type="modified residue" description="N5-methylglutamine" evidence="5">
    <location>
        <position position="251"/>
    </location>
</feature>
<evidence type="ECO:0000256" key="4">
    <source>
        <dbReference type="ARBA" id="ARBA00022917"/>
    </source>
</evidence>
<protein>
    <recommendedName>
        <fullName evidence="5 6">Peptide chain release factor 2</fullName>
        <shortName evidence="5">RF-2</shortName>
    </recommendedName>
</protein>
<dbReference type="GO" id="GO:0005737">
    <property type="term" value="C:cytoplasm"/>
    <property type="evidence" value="ECO:0007669"/>
    <property type="project" value="UniProtKB-SubCell"/>
</dbReference>
<evidence type="ECO:0000256" key="6">
    <source>
        <dbReference type="NCBIfam" id="TIGR00020"/>
    </source>
</evidence>
<dbReference type="RefSeq" id="WP_125164006.1">
    <property type="nucleotide sequence ID" value="NZ_CP034234.1"/>
</dbReference>
<dbReference type="Gene3D" id="3.30.160.20">
    <property type="match status" value="1"/>
</dbReference>
<dbReference type="PANTHER" id="PTHR43116">
    <property type="entry name" value="PEPTIDE CHAIN RELEASE FACTOR 2"/>
    <property type="match status" value="1"/>
</dbReference>
<name>A0A3S5HK56_9FIRM</name>